<evidence type="ECO:0000256" key="8">
    <source>
        <dbReference type="ARBA" id="ARBA00023136"/>
    </source>
</evidence>
<feature type="region of interest" description="Disordered" evidence="14">
    <location>
        <begin position="207"/>
        <end position="230"/>
    </location>
</feature>
<dbReference type="GO" id="GO:0044874">
    <property type="term" value="P:lipoprotein localization to outer membrane"/>
    <property type="evidence" value="ECO:0007669"/>
    <property type="project" value="UniProtKB-UniRule"/>
</dbReference>
<evidence type="ECO:0000256" key="4">
    <source>
        <dbReference type="ARBA" id="ARBA00016202"/>
    </source>
</evidence>
<dbReference type="RefSeq" id="WP_006705765.1">
    <property type="nucleotide sequence ID" value="NZ_AGCA01000032.1"/>
</dbReference>
<evidence type="ECO:0000256" key="13">
    <source>
        <dbReference type="HAMAP-Rule" id="MF_00233"/>
    </source>
</evidence>
<dbReference type="NCBIfam" id="TIGR00548">
    <property type="entry name" value="lolB"/>
    <property type="match status" value="1"/>
</dbReference>
<dbReference type="InterPro" id="IPR029046">
    <property type="entry name" value="LolA/LolB/LppX"/>
</dbReference>
<dbReference type="Gene3D" id="2.50.20.10">
    <property type="entry name" value="Lipoprotein localisation LolA/LolB/LppX"/>
    <property type="match status" value="1"/>
</dbReference>
<keyword evidence="5 13" id="KW-0813">Transport</keyword>
<dbReference type="EMBL" id="AGCA01000032">
    <property type="protein sequence ID" value="EGY29895.1"/>
    <property type="molecule type" value="Genomic_DNA"/>
</dbReference>
<gene>
    <name evidence="13" type="primary">lolB</name>
    <name evidence="16" type="ORF">Rin_00001310</name>
</gene>
<dbReference type="SUPFAM" id="SSF89392">
    <property type="entry name" value="Prokaryotic lipoproteins and lipoprotein localization factors"/>
    <property type="match status" value="1"/>
</dbReference>
<reference evidence="16 17" key="1">
    <citation type="journal article" date="2012" name="Genome Res.">
        <title>Genomic basis of endosymbiont-conferred protection against an insect parasitoid.</title>
        <authorList>
            <person name="Hansen A.K."/>
            <person name="Vorburger C."/>
            <person name="Moran N.A."/>
        </authorList>
    </citation>
    <scope>NUCLEOTIDE SEQUENCE [LARGE SCALE GENOMIC DNA]</scope>
    <source>
        <strain evidence="17">R5.15</strain>
    </source>
</reference>
<dbReference type="CDD" id="cd16326">
    <property type="entry name" value="LolB"/>
    <property type="match status" value="1"/>
</dbReference>
<keyword evidence="12 13" id="KW-0449">Lipoprotein</keyword>
<evidence type="ECO:0000256" key="5">
    <source>
        <dbReference type="ARBA" id="ARBA00022448"/>
    </source>
</evidence>
<evidence type="ECO:0000256" key="9">
    <source>
        <dbReference type="ARBA" id="ARBA00023139"/>
    </source>
</evidence>
<evidence type="ECO:0000256" key="7">
    <source>
        <dbReference type="ARBA" id="ARBA00022927"/>
    </source>
</evidence>
<dbReference type="InterPro" id="IPR004565">
    <property type="entry name" value="OM_lipoprot_LolB"/>
</dbReference>
<keyword evidence="6 13" id="KW-0732">Signal</keyword>
<dbReference type="GO" id="GO:0009279">
    <property type="term" value="C:cell outer membrane"/>
    <property type="evidence" value="ECO:0007669"/>
    <property type="project" value="UniProtKB-SubCell"/>
</dbReference>
<dbReference type="AlphaFoldDB" id="G2GWJ5"/>
<dbReference type="GO" id="GO:0015031">
    <property type="term" value="P:protein transport"/>
    <property type="evidence" value="ECO:0007669"/>
    <property type="project" value="UniProtKB-KW"/>
</dbReference>
<proteinExistence type="inferred from homology"/>
<dbReference type="HAMAP" id="MF_00233">
    <property type="entry name" value="LolB"/>
    <property type="match status" value="1"/>
</dbReference>
<dbReference type="Pfam" id="PF03550">
    <property type="entry name" value="LolB"/>
    <property type="match status" value="1"/>
</dbReference>
<protein>
    <recommendedName>
        <fullName evidence="4 13">Outer-membrane lipoprotein LolB</fullName>
    </recommendedName>
</protein>
<comment type="function">
    <text evidence="13">Plays a critical role in the incorporation of lipoproteins in the outer membrane after they are released by the LolA protein.</text>
</comment>
<evidence type="ECO:0000256" key="12">
    <source>
        <dbReference type="ARBA" id="ARBA00023288"/>
    </source>
</evidence>
<evidence type="ECO:0000313" key="17">
    <source>
        <dbReference type="Proteomes" id="UP000004116"/>
    </source>
</evidence>
<evidence type="ECO:0000256" key="6">
    <source>
        <dbReference type="ARBA" id="ARBA00022729"/>
    </source>
</evidence>
<evidence type="ECO:0000256" key="2">
    <source>
        <dbReference type="ARBA" id="ARBA00009696"/>
    </source>
</evidence>
<evidence type="ECO:0000313" key="16">
    <source>
        <dbReference type="EMBL" id="EGY29895.1"/>
    </source>
</evidence>
<feature type="signal peptide" evidence="15">
    <location>
        <begin position="1"/>
        <end position="23"/>
    </location>
</feature>
<comment type="subunit">
    <text evidence="3 13">Monomer.</text>
</comment>
<dbReference type="Proteomes" id="UP000004116">
    <property type="component" value="Unassembled WGS sequence"/>
</dbReference>
<evidence type="ECO:0000256" key="14">
    <source>
        <dbReference type="SAM" id="MobiDB-lite"/>
    </source>
</evidence>
<dbReference type="PROSITE" id="PS51257">
    <property type="entry name" value="PROKAR_LIPOPROTEIN"/>
    <property type="match status" value="1"/>
</dbReference>
<evidence type="ECO:0000256" key="11">
    <source>
        <dbReference type="ARBA" id="ARBA00023237"/>
    </source>
</evidence>
<comment type="caution">
    <text evidence="16">The sequence shown here is derived from an EMBL/GenBank/DDBJ whole genome shotgun (WGS) entry which is preliminary data.</text>
</comment>
<keyword evidence="17" id="KW-1185">Reference proteome</keyword>
<evidence type="ECO:0000256" key="10">
    <source>
        <dbReference type="ARBA" id="ARBA00023186"/>
    </source>
</evidence>
<comment type="subcellular location">
    <subcellularLocation>
        <location evidence="1 13">Cell outer membrane</location>
        <topology evidence="1 13">Lipid-anchor</topology>
    </subcellularLocation>
</comment>
<evidence type="ECO:0000256" key="15">
    <source>
        <dbReference type="SAM" id="SignalP"/>
    </source>
</evidence>
<accession>G2GWJ5</accession>
<organism evidence="16 17">
    <name type="scientific">Candidatus Regiella insecticola 5.15</name>
    <dbReference type="NCBI Taxonomy" id="1005043"/>
    <lineage>
        <taxon>Bacteria</taxon>
        <taxon>Pseudomonadati</taxon>
        <taxon>Pseudomonadota</taxon>
        <taxon>Gammaproteobacteria</taxon>
        <taxon>Enterobacterales</taxon>
        <taxon>Enterobacteriaceae</taxon>
        <taxon>aphid secondary symbionts</taxon>
        <taxon>Candidatus Regiella</taxon>
    </lineage>
</organism>
<feature type="compositionally biased region" description="Polar residues" evidence="14">
    <location>
        <begin position="208"/>
        <end position="223"/>
    </location>
</feature>
<evidence type="ECO:0000256" key="1">
    <source>
        <dbReference type="ARBA" id="ARBA00004459"/>
    </source>
</evidence>
<keyword evidence="7 13" id="KW-0653">Protein transport</keyword>
<sequence>MRKINFCCLLPLASLILAGCVTTQPPSVIPLNSYQWHQHEQKLQQIEQFQISGSIAYFSNKQKTYARFFWQQYSEKSYRLLLTNPLGTIEFELRVQPEFTLLIDNRGKRHLSKDPQEIIQRLTGMWIPLDNLHQWMLGLPGKSHNFTLDDQYRLKQINYRQENQIWSVNYQSYTEGSTLPLPKRIELKTQEEKKRIKLKIDSWKLYPQSLNSGESPQSTTRATSKAKGIA</sequence>
<keyword evidence="10 13" id="KW-0143">Chaperone</keyword>
<feature type="chain" id="PRO_5008958102" description="Outer-membrane lipoprotein LolB" evidence="15">
    <location>
        <begin position="24"/>
        <end position="230"/>
    </location>
</feature>
<evidence type="ECO:0000256" key="3">
    <source>
        <dbReference type="ARBA" id="ARBA00011245"/>
    </source>
</evidence>
<keyword evidence="8 13" id="KW-0472">Membrane</keyword>
<keyword evidence="9 13" id="KW-0564">Palmitate</keyword>
<name>G2GWJ5_9ENTR</name>
<keyword evidence="11 13" id="KW-0998">Cell outer membrane</keyword>
<comment type="similarity">
    <text evidence="2 13">Belongs to the LolB family.</text>
</comment>